<name>A0A8H4PKF0_9HYPO</name>
<comment type="caution">
    <text evidence="1">The sequence shown here is derived from an EMBL/GenBank/DDBJ whole genome shotgun (WGS) entry which is preliminary data.</text>
</comment>
<sequence length="133" mass="14040">MRPLVASGQTCLTNGLCTPSSRPPTFGSCFQCGQCLVSDLDKSRSMLHVELNLNYQYLIKVIHAASGRCMVGGSGPGQVASFGVQSSLELSVEASRSTLIYLDAAANRLVGEAILPSHPFGCRHGALYSFCVG</sequence>
<accession>A0A8H4PKF0</accession>
<organism evidence="1 2">
    <name type="scientific">Ophiocordyceps sinensis</name>
    <dbReference type="NCBI Taxonomy" id="72228"/>
    <lineage>
        <taxon>Eukaryota</taxon>
        <taxon>Fungi</taxon>
        <taxon>Dikarya</taxon>
        <taxon>Ascomycota</taxon>
        <taxon>Pezizomycotina</taxon>
        <taxon>Sordariomycetes</taxon>
        <taxon>Hypocreomycetidae</taxon>
        <taxon>Hypocreales</taxon>
        <taxon>Ophiocordycipitaceae</taxon>
        <taxon>Ophiocordyceps</taxon>
    </lineage>
</organism>
<gene>
    <name evidence="1" type="ORF">G6O67_006315</name>
</gene>
<dbReference type="Proteomes" id="UP000557566">
    <property type="component" value="Unassembled WGS sequence"/>
</dbReference>
<dbReference type="EMBL" id="JAAVMX010000007">
    <property type="protein sequence ID" value="KAF4506212.1"/>
    <property type="molecule type" value="Genomic_DNA"/>
</dbReference>
<keyword evidence="2" id="KW-1185">Reference proteome</keyword>
<dbReference type="AlphaFoldDB" id="A0A8H4PKF0"/>
<evidence type="ECO:0000313" key="1">
    <source>
        <dbReference type="EMBL" id="KAF4506212.1"/>
    </source>
</evidence>
<evidence type="ECO:0000313" key="2">
    <source>
        <dbReference type="Proteomes" id="UP000557566"/>
    </source>
</evidence>
<protein>
    <submittedName>
        <fullName evidence="1">Uncharacterized protein</fullName>
    </submittedName>
</protein>
<proteinExistence type="predicted"/>
<reference evidence="1 2" key="1">
    <citation type="journal article" date="2020" name="Genome Biol. Evol.">
        <title>A new high-quality draft genome assembly of the Chinese cordyceps Ophiocordyceps sinensis.</title>
        <authorList>
            <person name="Shu R."/>
            <person name="Zhang J."/>
            <person name="Meng Q."/>
            <person name="Zhang H."/>
            <person name="Zhou G."/>
            <person name="Li M."/>
            <person name="Wu P."/>
            <person name="Zhao Y."/>
            <person name="Chen C."/>
            <person name="Qin Q."/>
        </authorList>
    </citation>
    <scope>NUCLEOTIDE SEQUENCE [LARGE SCALE GENOMIC DNA]</scope>
    <source>
        <strain evidence="1 2">IOZ07</strain>
    </source>
</reference>